<reference evidence="2" key="1">
    <citation type="submission" date="2022-11" db="UniProtKB">
        <authorList>
            <consortium name="WormBaseParasite"/>
        </authorList>
    </citation>
    <scope>IDENTIFICATION</scope>
</reference>
<protein>
    <submittedName>
        <fullName evidence="2">Uncharacterized protein</fullName>
    </submittedName>
</protein>
<organism evidence="1 2">
    <name type="scientific">Panagrolaimus davidi</name>
    <dbReference type="NCBI Taxonomy" id="227884"/>
    <lineage>
        <taxon>Eukaryota</taxon>
        <taxon>Metazoa</taxon>
        <taxon>Ecdysozoa</taxon>
        <taxon>Nematoda</taxon>
        <taxon>Chromadorea</taxon>
        <taxon>Rhabditida</taxon>
        <taxon>Tylenchina</taxon>
        <taxon>Panagrolaimomorpha</taxon>
        <taxon>Panagrolaimoidea</taxon>
        <taxon>Panagrolaimidae</taxon>
        <taxon>Panagrolaimus</taxon>
    </lineage>
</organism>
<dbReference type="WBParaSite" id="PDA_v2.g10678.t1">
    <property type="protein sequence ID" value="PDA_v2.g10678.t1"/>
    <property type="gene ID" value="PDA_v2.g10678"/>
</dbReference>
<name>A0A914P6D0_9BILA</name>
<evidence type="ECO:0000313" key="2">
    <source>
        <dbReference type="WBParaSite" id="PDA_v2.g10678.t1"/>
    </source>
</evidence>
<sequence length="66" mass="7453">MEIDYTKFVDEALPKAFNLAKTSDINGAIESLAFDTAKIQAYKDEMKEVLKCDVLFIVLTPHSNEQ</sequence>
<proteinExistence type="predicted"/>
<accession>A0A914P6D0</accession>
<dbReference type="AlphaFoldDB" id="A0A914P6D0"/>
<evidence type="ECO:0000313" key="1">
    <source>
        <dbReference type="Proteomes" id="UP000887578"/>
    </source>
</evidence>
<keyword evidence="1" id="KW-1185">Reference proteome</keyword>
<dbReference type="Proteomes" id="UP000887578">
    <property type="component" value="Unplaced"/>
</dbReference>